<reference evidence="4" key="1">
    <citation type="submission" date="2018-09" db="EMBL/GenBank/DDBJ databases">
        <title>Complete Genome Sequencing of Sulfolobus sp. JCM 16834.</title>
        <authorList>
            <person name="Kato S."/>
            <person name="Itoh T."/>
            <person name="Ohkuma M."/>
        </authorList>
    </citation>
    <scope>NUCLEOTIDE SEQUENCE [LARGE SCALE GENOMIC DNA]</scope>
    <source>
        <strain evidence="4">IC-007</strain>
    </source>
</reference>
<dbReference type="RefSeq" id="WP_232516061.1">
    <property type="nucleotide sequence ID" value="NZ_AP018930.1"/>
</dbReference>
<dbReference type="STRING" id="1294262.GCA_001316085_03115"/>
<protein>
    <submittedName>
        <fullName evidence="1">Uncharacterized protein</fullName>
    </submittedName>
</protein>
<sequence>MLIALCKEDGITVRELINRSKISSSAYRSPLDFLINIRLAKIEKGGEKRDDS</sequence>
<gene>
    <name evidence="1" type="ORF">IC006_0911</name>
    <name evidence="2" type="ORF">IC007_0879</name>
</gene>
<dbReference type="EMBL" id="AP018930">
    <property type="protein sequence ID" value="BBG26371.1"/>
    <property type="molecule type" value="Genomic_DNA"/>
</dbReference>
<dbReference type="GeneID" id="69103464"/>
<reference evidence="1 3" key="2">
    <citation type="journal article" date="2020" name="Int. J. Syst. Evol. Microbiol.">
        <title>Sulfuracidifex tepidarius gen. nov., sp. nov. and transfer of Sulfolobus metallicus Huber and Stetter 1992 to the genus Sulfuracidifex as Sulfuracidifex metallicus comb. nov.</title>
        <authorList>
            <person name="Itoh T."/>
            <person name="Miura T."/>
            <person name="Sakai H.D."/>
            <person name="Kato S."/>
            <person name="Ohkuma M."/>
            <person name="Takashina T."/>
        </authorList>
    </citation>
    <scope>NUCLEOTIDE SEQUENCE [LARGE SCALE GENOMIC DNA]</scope>
    <source>
        <strain evidence="1 3">IC-006</strain>
        <strain evidence="2">IC-007</strain>
    </source>
</reference>
<accession>A0A510E1K3</accession>
<evidence type="ECO:0000313" key="1">
    <source>
        <dbReference type="EMBL" id="BBG23623.1"/>
    </source>
</evidence>
<dbReference type="Proteomes" id="UP000322983">
    <property type="component" value="Chromosome"/>
</dbReference>
<keyword evidence="3" id="KW-1185">Reference proteome</keyword>
<accession>A0A510DTR8</accession>
<dbReference type="KEGG" id="step:IC006_0911"/>
<evidence type="ECO:0000313" key="2">
    <source>
        <dbReference type="EMBL" id="BBG26371.1"/>
    </source>
</evidence>
<proteinExistence type="predicted"/>
<organism evidence="1 3">
    <name type="scientific">Sulfuracidifex tepidarius</name>
    <dbReference type="NCBI Taxonomy" id="1294262"/>
    <lineage>
        <taxon>Archaea</taxon>
        <taxon>Thermoproteota</taxon>
        <taxon>Thermoprotei</taxon>
        <taxon>Sulfolobales</taxon>
        <taxon>Sulfolobaceae</taxon>
        <taxon>Sulfuracidifex</taxon>
    </lineage>
</organism>
<dbReference type="AlphaFoldDB" id="A0A510DTR8"/>
<evidence type="ECO:0000313" key="4">
    <source>
        <dbReference type="Proteomes" id="UP000325030"/>
    </source>
</evidence>
<name>A0A510DTR8_9CREN</name>
<dbReference type="Proteomes" id="UP000325030">
    <property type="component" value="Chromosome"/>
</dbReference>
<dbReference type="EMBL" id="AP018929">
    <property type="protein sequence ID" value="BBG23623.1"/>
    <property type="molecule type" value="Genomic_DNA"/>
</dbReference>
<evidence type="ECO:0000313" key="3">
    <source>
        <dbReference type="Proteomes" id="UP000322983"/>
    </source>
</evidence>